<evidence type="ECO:0000313" key="5">
    <source>
        <dbReference type="Proteomes" id="UP000236333"/>
    </source>
</evidence>
<dbReference type="GO" id="GO:0006398">
    <property type="term" value="P:mRNA 3'-end processing by stem-loop binding and cleavage"/>
    <property type="evidence" value="ECO:0007669"/>
    <property type="project" value="InterPro"/>
</dbReference>
<keyword evidence="1" id="KW-0539">Nucleus</keyword>
<dbReference type="InterPro" id="IPR036866">
    <property type="entry name" value="RibonucZ/Hydroxyglut_hydro"/>
</dbReference>
<dbReference type="Proteomes" id="UP000236333">
    <property type="component" value="Unassembled WGS sequence"/>
</dbReference>
<dbReference type="SUPFAM" id="SSF56281">
    <property type="entry name" value="Metallo-hydrolase/oxidoreductase"/>
    <property type="match status" value="1"/>
</dbReference>
<comment type="subcellular location">
    <subcellularLocation>
        <location evidence="1">Nucleus</location>
    </subcellularLocation>
</comment>
<feature type="non-terminal residue" evidence="4">
    <location>
        <position position="159"/>
    </location>
</feature>
<keyword evidence="1" id="KW-0694">RNA-binding</keyword>
<feature type="domain" description="Zn-dependent metallo-hydrolase RNA specificity" evidence="3">
    <location>
        <begin position="57"/>
        <end position="120"/>
    </location>
</feature>
<feature type="non-terminal residue" evidence="4">
    <location>
        <position position="1"/>
    </location>
</feature>
<reference evidence="4 5" key="1">
    <citation type="journal article" date="2017" name="Mol. Biol. Evol.">
        <title>The 4-celled Tetrabaena socialis nuclear genome reveals the essential components for genetic control of cell number at the origin of multicellularity in the volvocine lineage.</title>
        <authorList>
            <person name="Featherston J."/>
            <person name="Arakaki Y."/>
            <person name="Hanschen E.R."/>
            <person name="Ferris P.J."/>
            <person name="Michod R.E."/>
            <person name="Olson B.J.S.C."/>
            <person name="Nozaki H."/>
            <person name="Durand P.M."/>
        </authorList>
    </citation>
    <scope>NUCLEOTIDE SEQUENCE [LARGE SCALE GENOMIC DNA]</scope>
    <source>
        <strain evidence="4 5">NIES-571</strain>
    </source>
</reference>
<comment type="similarity">
    <text evidence="1">Belongs to the metallo-beta-lactamase superfamily. RNA-metabolizing metallo-beta-lactamase-like family. CPSF2/YSH1 subfamily.</text>
</comment>
<dbReference type="PANTHER" id="PTHR45922">
    <property type="entry name" value="CLEAVAGE AND POLYADENYLATION SPECIFICITY FACTOR SUBUNIT 2"/>
    <property type="match status" value="1"/>
</dbReference>
<dbReference type="GO" id="GO:0003723">
    <property type="term" value="F:RNA binding"/>
    <property type="evidence" value="ECO:0007669"/>
    <property type="project" value="UniProtKB-KW"/>
</dbReference>
<feature type="region of interest" description="Disordered" evidence="2">
    <location>
        <begin position="1"/>
        <end position="40"/>
    </location>
</feature>
<accession>A0A2J7ZG39</accession>
<dbReference type="GO" id="GO:0005847">
    <property type="term" value="C:mRNA cleavage and polyadenylation specificity factor complex"/>
    <property type="evidence" value="ECO:0007669"/>
    <property type="project" value="InterPro"/>
</dbReference>
<gene>
    <name evidence="4" type="ORF">TSOC_015020</name>
</gene>
<dbReference type="EMBL" id="PGGS01003682">
    <property type="protein sequence ID" value="PNG99207.1"/>
    <property type="molecule type" value="Genomic_DNA"/>
</dbReference>
<evidence type="ECO:0000313" key="4">
    <source>
        <dbReference type="EMBL" id="PNG99207.1"/>
    </source>
</evidence>
<organism evidence="4 5">
    <name type="scientific">Tetrabaena socialis</name>
    <dbReference type="NCBI Taxonomy" id="47790"/>
    <lineage>
        <taxon>Eukaryota</taxon>
        <taxon>Viridiplantae</taxon>
        <taxon>Chlorophyta</taxon>
        <taxon>core chlorophytes</taxon>
        <taxon>Chlorophyceae</taxon>
        <taxon>CS clade</taxon>
        <taxon>Chlamydomonadales</taxon>
        <taxon>Tetrabaenaceae</taxon>
        <taxon>Tetrabaena</taxon>
    </lineage>
</organism>
<dbReference type="Pfam" id="PF07521">
    <property type="entry name" value="RMMBL"/>
    <property type="match status" value="1"/>
</dbReference>
<comment type="caution">
    <text evidence="4">The sequence shown here is derived from an EMBL/GenBank/DDBJ whole genome shotgun (WGS) entry which is preliminary data.</text>
</comment>
<dbReference type="OrthoDB" id="64353at2759"/>
<evidence type="ECO:0000259" key="3">
    <source>
        <dbReference type="Pfam" id="PF07521"/>
    </source>
</evidence>
<evidence type="ECO:0000256" key="2">
    <source>
        <dbReference type="SAM" id="MobiDB-lite"/>
    </source>
</evidence>
<name>A0A2J7ZG39_9CHLO</name>
<protein>
    <recommendedName>
        <fullName evidence="1">Cleavage and polyadenylation specificity factor subunit 2</fullName>
    </recommendedName>
    <alternativeName>
        <fullName evidence="1">Cleavage and polyadenylation specificity factor 100 kDa subunit</fullName>
    </alternativeName>
</protein>
<sequence length="159" mass="16494">VPSLPEPGFAAGKVGESEAMDVEGGPSSAAAEGGGGEDVADEVEEAPTKLLVKEVELELRAALRFYDFEGRSDGRAMREYLGRVAPRRLALVHGSAAARAELAGALRHDLAEYGTEVFTPGTGEAVEARLASSQMAALGPGLADLVTVRQAGQYGVAWL</sequence>
<dbReference type="AlphaFoldDB" id="A0A2J7ZG39"/>
<dbReference type="InterPro" id="IPR027075">
    <property type="entry name" value="CPSF2"/>
</dbReference>
<proteinExistence type="inferred from homology"/>
<dbReference type="InterPro" id="IPR011108">
    <property type="entry name" value="RMMBL"/>
</dbReference>
<evidence type="ECO:0000256" key="1">
    <source>
        <dbReference type="RuleBase" id="RU365006"/>
    </source>
</evidence>
<keyword evidence="1" id="KW-0507">mRNA processing</keyword>
<dbReference type="PANTHER" id="PTHR45922:SF1">
    <property type="entry name" value="CLEAVAGE AND POLYADENYLATION SPECIFICITY FACTOR SUBUNIT 2"/>
    <property type="match status" value="1"/>
</dbReference>
<keyword evidence="5" id="KW-1185">Reference proteome</keyword>